<comment type="caution">
    <text evidence="1">The sequence shown here is derived from an EMBL/GenBank/DDBJ whole genome shotgun (WGS) entry which is preliminary data.</text>
</comment>
<protein>
    <submittedName>
        <fullName evidence="1">Uncharacterized protein</fullName>
    </submittedName>
</protein>
<name>A0AAV5LZT4_9ROSI</name>
<keyword evidence="2" id="KW-1185">Reference proteome</keyword>
<dbReference type="EMBL" id="BPVZ01000164">
    <property type="protein sequence ID" value="GKV43039.1"/>
    <property type="molecule type" value="Genomic_DNA"/>
</dbReference>
<reference evidence="1 2" key="1">
    <citation type="journal article" date="2021" name="Commun. Biol.">
        <title>The genome of Shorea leprosula (Dipterocarpaceae) highlights the ecological relevance of drought in aseasonal tropical rainforests.</title>
        <authorList>
            <person name="Ng K.K.S."/>
            <person name="Kobayashi M.J."/>
            <person name="Fawcett J.A."/>
            <person name="Hatakeyama M."/>
            <person name="Paape T."/>
            <person name="Ng C.H."/>
            <person name="Ang C.C."/>
            <person name="Tnah L.H."/>
            <person name="Lee C.T."/>
            <person name="Nishiyama T."/>
            <person name="Sese J."/>
            <person name="O'Brien M.J."/>
            <person name="Copetti D."/>
            <person name="Mohd Noor M.I."/>
            <person name="Ong R.C."/>
            <person name="Putra M."/>
            <person name="Sireger I.Z."/>
            <person name="Indrioko S."/>
            <person name="Kosugi Y."/>
            <person name="Izuno A."/>
            <person name="Isagi Y."/>
            <person name="Lee S.L."/>
            <person name="Shimizu K.K."/>
        </authorList>
    </citation>
    <scope>NUCLEOTIDE SEQUENCE [LARGE SCALE GENOMIC DNA]</scope>
    <source>
        <strain evidence="1">214</strain>
    </source>
</reference>
<evidence type="ECO:0000313" key="1">
    <source>
        <dbReference type="EMBL" id="GKV43039.1"/>
    </source>
</evidence>
<organism evidence="1 2">
    <name type="scientific">Rubroshorea leprosula</name>
    <dbReference type="NCBI Taxonomy" id="152421"/>
    <lineage>
        <taxon>Eukaryota</taxon>
        <taxon>Viridiplantae</taxon>
        <taxon>Streptophyta</taxon>
        <taxon>Embryophyta</taxon>
        <taxon>Tracheophyta</taxon>
        <taxon>Spermatophyta</taxon>
        <taxon>Magnoliopsida</taxon>
        <taxon>eudicotyledons</taxon>
        <taxon>Gunneridae</taxon>
        <taxon>Pentapetalae</taxon>
        <taxon>rosids</taxon>
        <taxon>malvids</taxon>
        <taxon>Malvales</taxon>
        <taxon>Dipterocarpaceae</taxon>
        <taxon>Rubroshorea</taxon>
    </lineage>
</organism>
<dbReference type="AlphaFoldDB" id="A0AAV5LZT4"/>
<dbReference type="Proteomes" id="UP001054252">
    <property type="component" value="Unassembled WGS sequence"/>
</dbReference>
<sequence length="37" mass="4478">MDGRSFGLQFFGYSRVPRTREYSRMIIQYVYRGQALK</sequence>
<proteinExistence type="predicted"/>
<evidence type="ECO:0000313" key="2">
    <source>
        <dbReference type="Proteomes" id="UP001054252"/>
    </source>
</evidence>
<gene>
    <name evidence="1" type="ORF">SLEP1_g50380</name>
</gene>
<accession>A0AAV5LZT4</accession>